<dbReference type="GO" id="GO:0005829">
    <property type="term" value="C:cytosol"/>
    <property type="evidence" value="ECO:0007669"/>
    <property type="project" value="TreeGrafter"/>
</dbReference>
<dbReference type="AlphaFoldDB" id="A0A2W5NR07"/>
<evidence type="ECO:0000256" key="4">
    <source>
        <dbReference type="ARBA" id="ARBA00022679"/>
    </source>
</evidence>
<dbReference type="PRINTS" id="PR00474">
    <property type="entry name" value="GLU5KINASE"/>
</dbReference>
<evidence type="ECO:0000259" key="9">
    <source>
        <dbReference type="SMART" id="SM00359"/>
    </source>
</evidence>
<feature type="binding site" evidence="8">
    <location>
        <begin position="180"/>
        <end position="181"/>
    </location>
    <ligand>
        <name>ATP</name>
        <dbReference type="ChEBI" id="CHEBI:30616"/>
    </ligand>
</feature>
<keyword evidence="6 8" id="KW-0418">Kinase</keyword>
<dbReference type="GO" id="GO:0003723">
    <property type="term" value="F:RNA binding"/>
    <property type="evidence" value="ECO:0007669"/>
    <property type="project" value="InterPro"/>
</dbReference>
<keyword evidence="2 8" id="KW-0028">Amino-acid biosynthesis</keyword>
<dbReference type="InterPro" id="IPR015947">
    <property type="entry name" value="PUA-like_sf"/>
</dbReference>
<comment type="catalytic activity">
    <reaction evidence="8">
        <text>L-glutamate + ATP = L-glutamyl 5-phosphate + ADP</text>
        <dbReference type="Rhea" id="RHEA:14877"/>
        <dbReference type="ChEBI" id="CHEBI:29985"/>
        <dbReference type="ChEBI" id="CHEBI:30616"/>
        <dbReference type="ChEBI" id="CHEBI:58274"/>
        <dbReference type="ChEBI" id="CHEBI:456216"/>
        <dbReference type="EC" id="2.7.2.11"/>
    </reaction>
</comment>
<feature type="binding site" evidence="8">
    <location>
        <position position="60"/>
    </location>
    <ligand>
        <name>substrate</name>
    </ligand>
</feature>
<comment type="caution">
    <text evidence="10">The sequence shown here is derived from an EMBL/GenBank/DDBJ whole genome shotgun (WGS) entry which is preliminary data.</text>
</comment>
<feature type="binding site" evidence="8">
    <location>
        <position position="160"/>
    </location>
    <ligand>
        <name>substrate</name>
    </ligand>
</feature>
<evidence type="ECO:0000256" key="3">
    <source>
        <dbReference type="ARBA" id="ARBA00022650"/>
    </source>
</evidence>
<keyword evidence="5 8" id="KW-0547">Nucleotide-binding</keyword>
<feature type="binding site" evidence="8">
    <location>
        <position position="148"/>
    </location>
    <ligand>
        <name>substrate</name>
    </ligand>
</feature>
<dbReference type="InterPro" id="IPR002478">
    <property type="entry name" value="PUA"/>
</dbReference>
<gene>
    <name evidence="8" type="primary">proB</name>
    <name evidence="10" type="ORF">DI555_08595</name>
</gene>
<feature type="domain" description="PUA" evidence="9">
    <location>
        <begin position="286"/>
        <end position="368"/>
    </location>
</feature>
<dbReference type="InterPro" id="IPR005715">
    <property type="entry name" value="Glu_5kinase/COase_Synthase"/>
</dbReference>
<proteinExistence type="inferred from homology"/>
<dbReference type="GO" id="GO:0055129">
    <property type="term" value="P:L-proline biosynthetic process"/>
    <property type="evidence" value="ECO:0007669"/>
    <property type="project" value="UniProtKB-UniRule"/>
</dbReference>
<dbReference type="Pfam" id="PF00696">
    <property type="entry name" value="AA_kinase"/>
    <property type="match status" value="1"/>
</dbReference>
<dbReference type="InterPro" id="IPR001057">
    <property type="entry name" value="Glu/AcGlu_kinase"/>
</dbReference>
<accession>A0A2W5NR07</accession>
<evidence type="ECO:0000256" key="5">
    <source>
        <dbReference type="ARBA" id="ARBA00022741"/>
    </source>
</evidence>
<dbReference type="InterPro" id="IPR041739">
    <property type="entry name" value="G5K_ProB"/>
</dbReference>
<evidence type="ECO:0000256" key="7">
    <source>
        <dbReference type="ARBA" id="ARBA00022840"/>
    </source>
</evidence>
<keyword evidence="4 8" id="KW-0808">Transferase</keyword>
<dbReference type="GO" id="GO:0004349">
    <property type="term" value="F:glutamate 5-kinase activity"/>
    <property type="evidence" value="ECO:0007669"/>
    <property type="project" value="UniProtKB-UniRule"/>
</dbReference>
<dbReference type="Gene3D" id="3.40.1160.10">
    <property type="entry name" value="Acetylglutamate kinase-like"/>
    <property type="match status" value="1"/>
</dbReference>
<comment type="similarity">
    <text evidence="8">Belongs to the glutamate 5-kinase family.</text>
</comment>
<evidence type="ECO:0000256" key="2">
    <source>
        <dbReference type="ARBA" id="ARBA00022605"/>
    </source>
</evidence>
<protein>
    <recommendedName>
        <fullName evidence="8">Glutamate 5-kinase</fullName>
        <ecNumber evidence="8">2.7.2.11</ecNumber>
    </recommendedName>
    <alternativeName>
        <fullName evidence="8">Gamma-glutamyl kinase</fullName>
        <shortName evidence="8">GK</shortName>
    </alternativeName>
</protein>
<dbReference type="CDD" id="cd04242">
    <property type="entry name" value="AAK_G5K_ProB"/>
    <property type="match status" value="1"/>
</dbReference>
<name>A0A2W5NR07_9SPHN</name>
<dbReference type="EC" id="2.7.2.11" evidence="8"/>
<evidence type="ECO:0000313" key="11">
    <source>
        <dbReference type="Proteomes" id="UP000249082"/>
    </source>
</evidence>
<sequence length="376" mass="39156">MPVSRLSDLSDRALAPRLVVKVGSALLVGKQGVRREWLTALVAEIAEARARGQDVIVVSSGAIALGAATLGLDKGGRGSLADAQAAAAVGQIALSGLWAELLGSHGLTAAQMLLTLDDLEDRRRYLNVTATLTRLLDAGAVPVINENDSVATQEIRFGDNDRLAARVAQAAQASAVLLLSDIDGLYDRHPKEPGARMIPVVEGVTPEIHAMASAESNSGMGSGGMVSKLQAAEIAELAGICLVIGNGQHDRPVARIMAQGIGTLFLPRRRAGARKAWLGGRLRLKGRIHVDAGAAAALLRGSSLLAKGVTGVEGHFERGDPVAIVDAGARVVAHGLSEYHAGECDAIRGLHSSEQAEVLGYSPRSSVVHRDQLVLK</sequence>
<evidence type="ECO:0000256" key="6">
    <source>
        <dbReference type="ARBA" id="ARBA00022777"/>
    </source>
</evidence>
<keyword evidence="7 8" id="KW-0067">ATP-binding</keyword>
<dbReference type="PROSITE" id="PS50890">
    <property type="entry name" value="PUA"/>
    <property type="match status" value="1"/>
</dbReference>
<dbReference type="SMART" id="SM00359">
    <property type="entry name" value="PUA"/>
    <property type="match status" value="1"/>
</dbReference>
<dbReference type="InterPro" id="IPR036974">
    <property type="entry name" value="PUA_sf"/>
</dbReference>
<dbReference type="Pfam" id="PF01472">
    <property type="entry name" value="PUA"/>
    <property type="match status" value="1"/>
</dbReference>
<dbReference type="PROSITE" id="PS00902">
    <property type="entry name" value="GLUTAMATE_5_KINASE"/>
    <property type="match status" value="1"/>
</dbReference>
<dbReference type="InterPro" id="IPR001048">
    <property type="entry name" value="Asp/Glu/Uridylate_kinase"/>
</dbReference>
<dbReference type="SUPFAM" id="SSF53633">
    <property type="entry name" value="Carbamate kinase-like"/>
    <property type="match status" value="1"/>
</dbReference>
<dbReference type="FunFam" id="3.40.1160.10:FF:000006">
    <property type="entry name" value="Glutamate 5-kinase"/>
    <property type="match status" value="1"/>
</dbReference>
<dbReference type="NCBIfam" id="TIGR01027">
    <property type="entry name" value="proB"/>
    <property type="match status" value="1"/>
</dbReference>
<reference evidence="10 11" key="1">
    <citation type="submission" date="2017-08" db="EMBL/GenBank/DDBJ databases">
        <title>Infants hospitalized years apart are colonized by the same room-sourced microbial strains.</title>
        <authorList>
            <person name="Brooks B."/>
            <person name="Olm M.R."/>
            <person name="Firek B.A."/>
            <person name="Baker R."/>
            <person name="Thomas B.C."/>
            <person name="Morowitz M.J."/>
            <person name="Banfield J.F."/>
        </authorList>
    </citation>
    <scope>NUCLEOTIDE SEQUENCE [LARGE SCALE GENOMIC DNA]</scope>
    <source>
        <strain evidence="10">S2_005_002_R2_33</strain>
    </source>
</reference>
<comment type="subcellular location">
    <subcellularLocation>
        <location evidence="8">Cytoplasm</location>
    </subcellularLocation>
</comment>
<organism evidence="10 11">
    <name type="scientific">Novosphingobium pentaromativorans</name>
    <dbReference type="NCBI Taxonomy" id="205844"/>
    <lineage>
        <taxon>Bacteria</taxon>
        <taxon>Pseudomonadati</taxon>
        <taxon>Pseudomonadota</taxon>
        <taxon>Alphaproteobacteria</taxon>
        <taxon>Sphingomonadales</taxon>
        <taxon>Sphingomonadaceae</taxon>
        <taxon>Novosphingobium</taxon>
    </lineage>
</organism>
<dbReference type="CDD" id="cd21157">
    <property type="entry name" value="PUA_G5K"/>
    <property type="match status" value="1"/>
</dbReference>
<keyword evidence="3 8" id="KW-0641">Proline biosynthesis</keyword>
<feature type="binding site" evidence="8">
    <location>
        <position position="21"/>
    </location>
    <ligand>
        <name>ATP</name>
        <dbReference type="ChEBI" id="CHEBI:30616"/>
    </ligand>
</feature>
<evidence type="ECO:0000313" key="10">
    <source>
        <dbReference type="EMBL" id="PZQ55384.1"/>
    </source>
</evidence>
<keyword evidence="1 8" id="KW-0963">Cytoplasm</keyword>
<feature type="binding site" evidence="8">
    <location>
        <begin position="222"/>
        <end position="228"/>
    </location>
    <ligand>
        <name>ATP</name>
        <dbReference type="ChEBI" id="CHEBI:30616"/>
    </ligand>
</feature>
<dbReference type="Gene3D" id="2.30.130.10">
    <property type="entry name" value="PUA domain"/>
    <property type="match status" value="1"/>
</dbReference>
<dbReference type="InterPro" id="IPR036393">
    <property type="entry name" value="AceGlu_kinase-like_sf"/>
</dbReference>
<dbReference type="PIRSF" id="PIRSF000729">
    <property type="entry name" value="GK"/>
    <property type="match status" value="1"/>
</dbReference>
<dbReference type="InterPro" id="IPR019797">
    <property type="entry name" value="Glutamate_5-kinase_CS"/>
</dbReference>
<comment type="function">
    <text evidence="8">Catalyzes the transfer of a phosphate group to glutamate to form L-glutamate 5-phosphate.</text>
</comment>
<dbReference type="GO" id="GO:0005524">
    <property type="term" value="F:ATP binding"/>
    <property type="evidence" value="ECO:0007669"/>
    <property type="project" value="UniProtKB-KW"/>
</dbReference>
<dbReference type="HAMAP" id="MF_00456">
    <property type="entry name" value="ProB"/>
    <property type="match status" value="1"/>
</dbReference>
<dbReference type="PANTHER" id="PTHR43654:SF1">
    <property type="entry name" value="ISOPENTENYL PHOSPHATE KINASE"/>
    <property type="match status" value="1"/>
</dbReference>
<dbReference type="Proteomes" id="UP000249082">
    <property type="component" value="Unassembled WGS sequence"/>
</dbReference>
<dbReference type="PANTHER" id="PTHR43654">
    <property type="entry name" value="GLUTAMATE 5-KINASE"/>
    <property type="match status" value="1"/>
</dbReference>
<evidence type="ECO:0000256" key="1">
    <source>
        <dbReference type="ARBA" id="ARBA00022490"/>
    </source>
</evidence>
<evidence type="ECO:0000256" key="8">
    <source>
        <dbReference type="HAMAP-Rule" id="MF_00456"/>
    </source>
</evidence>
<comment type="pathway">
    <text evidence="8">Amino-acid biosynthesis; L-proline biosynthesis; L-glutamate 5-semialdehyde from L-glutamate: step 1/2.</text>
</comment>
<dbReference type="EMBL" id="QFPX01000006">
    <property type="protein sequence ID" value="PZQ55384.1"/>
    <property type="molecule type" value="Genomic_DNA"/>
</dbReference>
<dbReference type="SUPFAM" id="SSF88697">
    <property type="entry name" value="PUA domain-like"/>
    <property type="match status" value="1"/>
</dbReference>
<dbReference type="InterPro" id="IPR011529">
    <property type="entry name" value="Glu_5kinase"/>
</dbReference>
<dbReference type="UniPathway" id="UPA00098">
    <property type="reaction ID" value="UER00359"/>
</dbReference>